<dbReference type="SMART" id="SM00448">
    <property type="entry name" value="REC"/>
    <property type="match status" value="1"/>
</dbReference>
<accession>A0A9W6GXZ7</accession>
<dbReference type="Proteomes" id="UP001144323">
    <property type="component" value="Unassembled WGS sequence"/>
</dbReference>
<dbReference type="PRINTS" id="PR00344">
    <property type="entry name" value="BCTRLSENSOR"/>
</dbReference>
<dbReference type="Pfam" id="PF02518">
    <property type="entry name" value="HATPase_c"/>
    <property type="match status" value="1"/>
</dbReference>
<reference evidence="9" key="1">
    <citation type="journal article" date="2023" name="Int. J. Syst. Evol. Microbiol.">
        <title>Methylocystis iwaonis sp. nov., a type II methane-oxidizing bacterium from surface soil of a rice paddy field in Japan, and emended description of the genus Methylocystis (ex Whittenbury et al. 1970) Bowman et al. 1993.</title>
        <authorList>
            <person name="Kaise H."/>
            <person name="Sawadogo J.B."/>
            <person name="Alam M.S."/>
            <person name="Ueno C."/>
            <person name="Dianou D."/>
            <person name="Shinjo R."/>
            <person name="Asakawa S."/>
        </authorList>
    </citation>
    <scope>NUCLEOTIDE SEQUENCE</scope>
    <source>
        <strain evidence="9">LMG27198</strain>
    </source>
</reference>
<evidence type="ECO:0000256" key="2">
    <source>
        <dbReference type="ARBA" id="ARBA00012438"/>
    </source>
</evidence>
<dbReference type="PANTHER" id="PTHR43547:SF2">
    <property type="entry name" value="HYBRID SIGNAL TRANSDUCTION HISTIDINE KINASE C"/>
    <property type="match status" value="1"/>
</dbReference>
<dbReference type="SMART" id="SM00387">
    <property type="entry name" value="HATPase_c"/>
    <property type="match status" value="1"/>
</dbReference>
<dbReference type="FunFam" id="3.30.565.10:FF:000006">
    <property type="entry name" value="Sensor histidine kinase WalK"/>
    <property type="match status" value="1"/>
</dbReference>
<evidence type="ECO:0000259" key="7">
    <source>
        <dbReference type="PROSITE" id="PS50109"/>
    </source>
</evidence>
<comment type="catalytic activity">
    <reaction evidence="1">
        <text>ATP + protein L-histidine = ADP + protein N-phospho-L-histidine.</text>
        <dbReference type="EC" id="2.7.13.3"/>
    </reaction>
</comment>
<dbReference type="InterPro" id="IPR011006">
    <property type="entry name" value="CheY-like_superfamily"/>
</dbReference>
<dbReference type="CDD" id="cd17580">
    <property type="entry name" value="REC_2_DhkD-like"/>
    <property type="match status" value="1"/>
</dbReference>
<dbReference type="SUPFAM" id="SSF52172">
    <property type="entry name" value="CheY-like"/>
    <property type="match status" value="1"/>
</dbReference>
<dbReference type="EC" id="2.7.13.3" evidence="2"/>
<dbReference type="Pfam" id="PF00072">
    <property type="entry name" value="Response_reg"/>
    <property type="match status" value="1"/>
</dbReference>
<dbReference type="Gene3D" id="3.30.565.10">
    <property type="entry name" value="Histidine kinase-like ATPase, C-terminal domain"/>
    <property type="match status" value="1"/>
</dbReference>
<evidence type="ECO:0000256" key="4">
    <source>
        <dbReference type="ARBA" id="ARBA00022679"/>
    </source>
</evidence>
<dbReference type="InterPro" id="IPR005467">
    <property type="entry name" value="His_kinase_dom"/>
</dbReference>
<dbReference type="GO" id="GO:0000155">
    <property type="term" value="F:phosphorelay sensor kinase activity"/>
    <property type="evidence" value="ECO:0007669"/>
    <property type="project" value="TreeGrafter"/>
</dbReference>
<protein>
    <recommendedName>
        <fullName evidence="2">histidine kinase</fullName>
        <ecNumber evidence="2">2.7.13.3</ecNumber>
    </recommendedName>
</protein>
<dbReference type="InterPro" id="IPR004358">
    <property type="entry name" value="Sig_transdc_His_kin-like_C"/>
</dbReference>
<sequence>MVERQTDHLVRLVDDLLEVSRITTGKVKLKIGKVNLHEVVRQAVEISEPLITTARHQLKIRETGEDLFVEGDAVRLTQVVTNLLTNSARYTPTGGTIAVELRREGPVAVVSVADNGIGISENMLPRVFELFSQSRAAASGGKGGLGVGLALVKDLVEMHGGAVAARSDGVGRGSEFVIRLPLTTADGVTSVVKDKAPNLDLAGRRVLIVDDDHDVADSLAMLLNSFGADVRVAYSGAQALSCIADFKPDLAFLDLGMPEVDGCETARRIRLTGQGADIRLIAVSGWGQEKDRQLAKEAGFTEHFTKPITISSLRQIMEAVDQNASATNGPLPMGEMQLPN</sequence>
<evidence type="ECO:0000256" key="1">
    <source>
        <dbReference type="ARBA" id="ARBA00000085"/>
    </source>
</evidence>
<dbReference type="PANTHER" id="PTHR43547">
    <property type="entry name" value="TWO-COMPONENT HISTIDINE KINASE"/>
    <property type="match status" value="1"/>
</dbReference>
<proteinExistence type="predicted"/>
<dbReference type="SUPFAM" id="SSF55874">
    <property type="entry name" value="ATPase domain of HSP90 chaperone/DNA topoisomerase II/histidine kinase"/>
    <property type="match status" value="1"/>
</dbReference>
<keyword evidence="5" id="KW-0418">Kinase</keyword>
<organism evidence="9 10">
    <name type="scientific">Methylocystis echinoides</name>
    <dbReference type="NCBI Taxonomy" id="29468"/>
    <lineage>
        <taxon>Bacteria</taxon>
        <taxon>Pseudomonadati</taxon>
        <taxon>Pseudomonadota</taxon>
        <taxon>Alphaproteobacteria</taxon>
        <taxon>Hyphomicrobiales</taxon>
        <taxon>Methylocystaceae</taxon>
        <taxon>Methylocystis</taxon>
    </lineage>
</organism>
<keyword evidence="4" id="KW-0808">Transferase</keyword>
<dbReference type="InterPro" id="IPR036890">
    <property type="entry name" value="HATPase_C_sf"/>
</dbReference>
<feature type="modified residue" description="4-aspartylphosphate" evidence="6">
    <location>
        <position position="254"/>
    </location>
</feature>
<dbReference type="PROSITE" id="PS50110">
    <property type="entry name" value="RESPONSE_REGULATORY"/>
    <property type="match status" value="1"/>
</dbReference>
<keyword evidence="3 6" id="KW-0597">Phosphoprotein</keyword>
<dbReference type="EMBL" id="BSEC01000001">
    <property type="protein sequence ID" value="GLI94905.1"/>
    <property type="molecule type" value="Genomic_DNA"/>
</dbReference>
<feature type="domain" description="Response regulatory" evidence="8">
    <location>
        <begin position="205"/>
        <end position="321"/>
    </location>
</feature>
<evidence type="ECO:0000259" key="8">
    <source>
        <dbReference type="PROSITE" id="PS50110"/>
    </source>
</evidence>
<evidence type="ECO:0000256" key="3">
    <source>
        <dbReference type="ARBA" id="ARBA00022553"/>
    </source>
</evidence>
<dbReference type="Gene3D" id="3.40.50.2300">
    <property type="match status" value="1"/>
</dbReference>
<evidence type="ECO:0000256" key="5">
    <source>
        <dbReference type="ARBA" id="ARBA00022777"/>
    </source>
</evidence>
<dbReference type="CDD" id="cd00075">
    <property type="entry name" value="HATPase"/>
    <property type="match status" value="1"/>
</dbReference>
<dbReference type="PROSITE" id="PS50109">
    <property type="entry name" value="HIS_KIN"/>
    <property type="match status" value="1"/>
</dbReference>
<feature type="domain" description="Histidine kinase" evidence="7">
    <location>
        <begin position="1"/>
        <end position="184"/>
    </location>
</feature>
<dbReference type="InterPro" id="IPR001789">
    <property type="entry name" value="Sig_transdc_resp-reg_receiver"/>
</dbReference>
<dbReference type="InterPro" id="IPR003594">
    <property type="entry name" value="HATPase_dom"/>
</dbReference>
<comment type="caution">
    <text evidence="9">The sequence shown here is derived from an EMBL/GenBank/DDBJ whole genome shotgun (WGS) entry which is preliminary data.</text>
</comment>
<dbReference type="AlphaFoldDB" id="A0A9W6GXZ7"/>
<name>A0A9W6GXZ7_9HYPH</name>
<evidence type="ECO:0000313" key="10">
    <source>
        <dbReference type="Proteomes" id="UP001144323"/>
    </source>
</evidence>
<gene>
    <name evidence="9" type="ORF">LMG27198_38970</name>
</gene>
<evidence type="ECO:0000256" key="6">
    <source>
        <dbReference type="PROSITE-ProRule" id="PRU00169"/>
    </source>
</evidence>
<evidence type="ECO:0000313" key="9">
    <source>
        <dbReference type="EMBL" id="GLI94905.1"/>
    </source>
</evidence>
<keyword evidence="10" id="KW-1185">Reference proteome</keyword>